<dbReference type="InterPro" id="IPR011006">
    <property type="entry name" value="CheY-like_superfamily"/>
</dbReference>
<name>A0A2S9XT65_9BACT</name>
<comment type="caution">
    <text evidence="4">The sequence shown here is derived from an EMBL/GenBank/DDBJ whole genome shotgun (WGS) entry which is preliminary data.</text>
</comment>
<evidence type="ECO:0000256" key="2">
    <source>
        <dbReference type="PROSITE-ProRule" id="PRU00169"/>
    </source>
</evidence>
<dbReference type="InterPro" id="IPR025497">
    <property type="entry name" value="PatA-like_N"/>
</dbReference>
<dbReference type="Pfam" id="PF00072">
    <property type="entry name" value="Response_reg"/>
    <property type="match status" value="1"/>
</dbReference>
<dbReference type="AlphaFoldDB" id="A0A2S9XT65"/>
<protein>
    <submittedName>
        <fullName evidence="4">Nitrogen regulation protein</fullName>
    </submittedName>
</protein>
<reference evidence="4 5" key="1">
    <citation type="submission" date="2018-03" db="EMBL/GenBank/DDBJ databases">
        <title>Draft Genome Sequences of the Obligatory Marine Myxobacteria Enhygromyxa salina SWB007.</title>
        <authorList>
            <person name="Poehlein A."/>
            <person name="Moghaddam J.A."/>
            <person name="Harms H."/>
            <person name="Alanjari M."/>
            <person name="Koenig G.M."/>
            <person name="Daniel R."/>
            <person name="Schaeberle T.F."/>
        </authorList>
    </citation>
    <scope>NUCLEOTIDE SEQUENCE [LARGE SCALE GENOMIC DNA]</scope>
    <source>
        <strain evidence="4 5">SWB007</strain>
    </source>
</reference>
<feature type="modified residue" description="4-aspartylphosphate" evidence="2">
    <location>
        <position position="176"/>
    </location>
</feature>
<dbReference type="PROSITE" id="PS50110">
    <property type="entry name" value="RESPONSE_REGULATORY"/>
    <property type="match status" value="1"/>
</dbReference>
<dbReference type="RefSeq" id="WP_106093673.1">
    <property type="nucleotide sequence ID" value="NZ_PVNL01000135.1"/>
</dbReference>
<proteinExistence type="predicted"/>
<gene>
    <name evidence="4" type="primary">glnG_4</name>
    <name evidence="4" type="ORF">ENSA7_68590</name>
</gene>
<sequence>MPGPPSAKPPIFKIGFESYDDFLVEYGDHLRKGVLMLPAEMGLGPGQDVRIKLVLPNQKVLYLKGSTREHSAGGYRAQGGQKPGSDEIQVQLATFSAEQTQALESCVSGAISSEAKPNTVEDVGPINLLLVDDSVGVRIELGDALRDRGLRVRVAENGLVAIAAALKRPPEIILSDVEMPVMDGWTFLRMTRARQRLAHIPFVFFTRLTDDLSRLQAYRMGVEDFLSKDTGADEVLARLHGVLARHKNRSIPAATSALGQGGQGLRGDLEHVKLGSLMSFLESEKRSGRLLLDNGRDQAVLEINRGSLAGVENLGNYSHAHDRVFELLDWPTGNFEFAQTDDGDMPEAAGELTQLTYLLMEHARRADEAANLQDGPQHGQDE</sequence>
<dbReference type="SUPFAM" id="SSF52172">
    <property type="entry name" value="CheY-like"/>
    <property type="match status" value="1"/>
</dbReference>
<evidence type="ECO:0000259" key="3">
    <source>
        <dbReference type="PROSITE" id="PS50110"/>
    </source>
</evidence>
<organism evidence="4 5">
    <name type="scientific">Enhygromyxa salina</name>
    <dbReference type="NCBI Taxonomy" id="215803"/>
    <lineage>
        <taxon>Bacteria</taxon>
        <taxon>Pseudomonadati</taxon>
        <taxon>Myxococcota</taxon>
        <taxon>Polyangia</taxon>
        <taxon>Nannocystales</taxon>
        <taxon>Nannocystaceae</taxon>
        <taxon>Enhygromyxa</taxon>
    </lineage>
</organism>
<dbReference type="CDD" id="cd00156">
    <property type="entry name" value="REC"/>
    <property type="match status" value="1"/>
</dbReference>
<feature type="domain" description="Response regulatory" evidence="3">
    <location>
        <begin position="127"/>
        <end position="243"/>
    </location>
</feature>
<dbReference type="PANTHER" id="PTHR44591:SF3">
    <property type="entry name" value="RESPONSE REGULATORY DOMAIN-CONTAINING PROTEIN"/>
    <property type="match status" value="1"/>
</dbReference>
<dbReference type="Pfam" id="PF14332">
    <property type="entry name" value="DUF4388"/>
    <property type="match status" value="1"/>
</dbReference>
<dbReference type="InterPro" id="IPR050595">
    <property type="entry name" value="Bact_response_regulator"/>
</dbReference>
<keyword evidence="1 2" id="KW-0597">Phosphoprotein</keyword>
<dbReference type="OrthoDB" id="5487947at2"/>
<dbReference type="GO" id="GO:0000160">
    <property type="term" value="P:phosphorelay signal transduction system"/>
    <property type="evidence" value="ECO:0007669"/>
    <property type="project" value="InterPro"/>
</dbReference>
<dbReference type="Proteomes" id="UP000238823">
    <property type="component" value="Unassembled WGS sequence"/>
</dbReference>
<accession>A0A2S9XT65</accession>
<dbReference type="InterPro" id="IPR001789">
    <property type="entry name" value="Sig_transdc_resp-reg_receiver"/>
</dbReference>
<evidence type="ECO:0000256" key="1">
    <source>
        <dbReference type="ARBA" id="ARBA00022553"/>
    </source>
</evidence>
<dbReference type="Gene3D" id="3.40.50.2300">
    <property type="match status" value="1"/>
</dbReference>
<evidence type="ECO:0000313" key="4">
    <source>
        <dbReference type="EMBL" id="PRP96045.1"/>
    </source>
</evidence>
<dbReference type="SMART" id="SM00448">
    <property type="entry name" value="REC"/>
    <property type="match status" value="1"/>
</dbReference>
<evidence type="ECO:0000313" key="5">
    <source>
        <dbReference type="Proteomes" id="UP000238823"/>
    </source>
</evidence>
<dbReference type="EMBL" id="PVNL01000135">
    <property type="protein sequence ID" value="PRP96045.1"/>
    <property type="molecule type" value="Genomic_DNA"/>
</dbReference>
<dbReference type="PANTHER" id="PTHR44591">
    <property type="entry name" value="STRESS RESPONSE REGULATOR PROTEIN 1"/>
    <property type="match status" value="1"/>
</dbReference>